<dbReference type="AlphaFoldDB" id="A0A8I6SHK5"/>
<reference evidence="7" key="1">
    <citation type="submission" date="2022-01" db="UniProtKB">
        <authorList>
            <consortium name="EnsemblMetazoa"/>
        </authorList>
    </citation>
    <scope>IDENTIFICATION</scope>
</reference>
<dbReference type="OMA" id="NSCRVQF"/>
<dbReference type="GeneID" id="106670762"/>
<keyword evidence="3 5" id="KW-0378">Hydrolase</keyword>
<evidence type="ECO:0000313" key="7">
    <source>
        <dbReference type="EnsemblMetazoa" id="XP_024083441.1"/>
    </source>
</evidence>
<dbReference type="PROSITE" id="PS00122">
    <property type="entry name" value="CARBOXYLESTERASE_B_1"/>
    <property type="match status" value="1"/>
</dbReference>
<dbReference type="GO" id="GO:0052689">
    <property type="term" value="F:carboxylic ester hydrolase activity"/>
    <property type="evidence" value="ECO:0007669"/>
    <property type="project" value="UniProtKB-KW"/>
</dbReference>
<sequence length="519" mass="58821">MLLLFFLTLPLADAVPLPSAGGYRGSWKKSTGGRVFAAFHGIRYAQPPTGLLRFQDPVLDVNVSQIEGDVPECIQVNFIDDDVQGDEDCLFLNVYSPSVTCDGMDPRRCIFKRIEQVRRLRAADADGPRCRRRHVQLPSRSSRYAFDIQFKNSSEAISAGFASLEGPELPGDYGLKDQRAAVDWVMRNIAMFGGDPGLITVAGHSAGAVGALHLAHLDERIKRCIALSGTRYSPWGLSDDFRVRNNTKRLFRGLNCTDLACLKRADEKDLILTAKNSLYTWDRLLLPYRPVVDGGLIKTDPWSGGTERNFSLLIGVTRDEADFLSVFLQSWDDEWKNTMFRLFLDEIAMVDRMAGPEKKNALERIDEFYWRRGPDRIVELVSDSSFLFPATAEAIGHKGDLHAFMFAYKSRLPYMLGAAERIGHRVAHGDELPFLFDSRDCPLGDDSSYKDISTRLTDTIVRFIKGLDPGLKSWKEDQEIFSVKDALYDPEEYKDIDENIYERMHFWKSLNFLKRNSPN</sequence>
<evidence type="ECO:0000259" key="6">
    <source>
        <dbReference type="Pfam" id="PF00135"/>
    </source>
</evidence>
<dbReference type="Proteomes" id="UP000494040">
    <property type="component" value="Unassembled WGS sequence"/>
</dbReference>
<dbReference type="EC" id="3.1.1.-" evidence="5"/>
<dbReference type="EnsemblMetazoa" id="XM_024227673.1">
    <property type="protein sequence ID" value="XP_024083441.1"/>
    <property type="gene ID" value="LOC106670762"/>
</dbReference>
<accession>A0A8I6SHK5</accession>
<dbReference type="InterPro" id="IPR019819">
    <property type="entry name" value="Carboxylesterase_B_CS"/>
</dbReference>
<dbReference type="SUPFAM" id="SSF53474">
    <property type="entry name" value="alpha/beta-Hydrolases"/>
    <property type="match status" value="1"/>
</dbReference>
<proteinExistence type="inferred from homology"/>
<keyword evidence="4" id="KW-0325">Glycoprotein</keyword>
<evidence type="ECO:0000256" key="3">
    <source>
        <dbReference type="ARBA" id="ARBA00022801"/>
    </source>
</evidence>
<dbReference type="Pfam" id="PF00135">
    <property type="entry name" value="COesterase"/>
    <property type="match status" value="2"/>
</dbReference>
<dbReference type="RefSeq" id="XP_024083441.1">
    <property type="nucleotide sequence ID" value="XM_024227673.1"/>
</dbReference>
<evidence type="ECO:0000256" key="2">
    <source>
        <dbReference type="ARBA" id="ARBA00022487"/>
    </source>
</evidence>
<organism evidence="7 8">
    <name type="scientific">Cimex lectularius</name>
    <name type="common">Bed bug</name>
    <name type="synonym">Acanthia lectularia</name>
    <dbReference type="NCBI Taxonomy" id="79782"/>
    <lineage>
        <taxon>Eukaryota</taxon>
        <taxon>Metazoa</taxon>
        <taxon>Ecdysozoa</taxon>
        <taxon>Arthropoda</taxon>
        <taxon>Hexapoda</taxon>
        <taxon>Insecta</taxon>
        <taxon>Pterygota</taxon>
        <taxon>Neoptera</taxon>
        <taxon>Paraneoptera</taxon>
        <taxon>Hemiptera</taxon>
        <taxon>Heteroptera</taxon>
        <taxon>Panheteroptera</taxon>
        <taxon>Cimicomorpha</taxon>
        <taxon>Cimicidae</taxon>
        <taxon>Cimex</taxon>
    </lineage>
</organism>
<keyword evidence="8" id="KW-1185">Reference proteome</keyword>
<feature type="domain" description="Carboxylesterase type B" evidence="6">
    <location>
        <begin position="160"/>
        <end position="471"/>
    </location>
</feature>
<dbReference type="InterPro" id="IPR029058">
    <property type="entry name" value="AB_hydrolase_fold"/>
</dbReference>
<name>A0A8I6SHK5_CIMLE</name>
<dbReference type="PROSITE" id="PS00941">
    <property type="entry name" value="CARBOXYLESTERASE_B_2"/>
    <property type="match status" value="1"/>
</dbReference>
<dbReference type="InterPro" id="IPR002018">
    <property type="entry name" value="CarbesteraseB"/>
</dbReference>
<protein>
    <recommendedName>
        <fullName evidence="5">Carboxylic ester hydrolase</fullName>
        <ecNumber evidence="5">3.1.1.-</ecNumber>
    </recommendedName>
</protein>
<evidence type="ECO:0000256" key="1">
    <source>
        <dbReference type="ARBA" id="ARBA00005964"/>
    </source>
</evidence>
<dbReference type="InterPro" id="IPR050309">
    <property type="entry name" value="Type-B_Carboxylest/Lipase"/>
</dbReference>
<dbReference type="OrthoDB" id="19653at2759"/>
<evidence type="ECO:0000256" key="4">
    <source>
        <dbReference type="ARBA" id="ARBA00023180"/>
    </source>
</evidence>
<comment type="similarity">
    <text evidence="1 5">Belongs to the type-B carboxylesterase/lipase family.</text>
</comment>
<evidence type="ECO:0000256" key="5">
    <source>
        <dbReference type="RuleBase" id="RU361235"/>
    </source>
</evidence>
<dbReference type="Gene3D" id="3.40.50.1820">
    <property type="entry name" value="alpha/beta hydrolase"/>
    <property type="match status" value="2"/>
</dbReference>
<dbReference type="PANTHER" id="PTHR11559">
    <property type="entry name" value="CARBOXYLESTERASE"/>
    <property type="match status" value="1"/>
</dbReference>
<dbReference type="InterPro" id="IPR019826">
    <property type="entry name" value="Carboxylesterase_B_AS"/>
</dbReference>
<evidence type="ECO:0000313" key="8">
    <source>
        <dbReference type="Proteomes" id="UP000494040"/>
    </source>
</evidence>
<feature type="domain" description="Carboxylesterase type B" evidence="6">
    <location>
        <begin position="21"/>
        <end position="98"/>
    </location>
</feature>
<keyword evidence="2" id="KW-0719">Serine esterase</keyword>